<accession>A0A4R1KWP6</accession>
<gene>
    <name evidence="1" type="ORF">C7378_3447</name>
</gene>
<keyword evidence="2" id="KW-1185">Reference proteome</keyword>
<evidence type="ECO:0000313" key="1">
    <source>
        <dbReference type="EMBL" id="TCK69702.1"/>
    </source>
</evidence>
<sequence length="125" mass="14059">MMMSNSQYPFSHTSNDLLFSLEGDSSRKSLNYEIVAQSLEEVQNIQNAPAVSMGPYLIDSGQSQLLTTVSIYAQRGEVREQMRLFYMNDIALRIWKAMGKEPNLIGAQHRPPQTAQLAFGVPFSE</sequence>
<dbReference type="Proteomes" id="UP000295210">
    <property type="component" value="Unassembled WGS sequence"/>
</dbReference>
<proteinExistence type="predicted"/>
<name>A0A4R1KWP6_9BACT</name>
<comment type="caution">
    <text evidence="1">The sequence shown here is derived from an EMBL/GenBank/DDBJ whole genome shotgun (WGS) entry which is preliminary data.</text>
</comment>
<organism evidence="1 2">
    <name type="scientific">Acidipila rosea</name>
    <dbReference type="NCBI Taxonomy" id="768535"/>
    <lineage>
        <taxon>Bacteria</taxon>
        <taxon>Pseudomonadati</taxon>
        <taxon>Acidobacteriota</taxon>
        <taxon>Terriglobia</taxon>
        <taxon>Terriglobales</taxon>
        <taxon>Acidobacteriaceae</taxon>
        <taxon>Acidipila</taxon>
    </lineage>
</organism>
<dbReference type="AlphaFoldDB" id="A0A4R1KWP6"/>
<dbReference type="RefSeq" id="WP_243648332.1">
    <property type="nucleotide sequence ID" value="NZ_SMGK01000008.1"/>
</dbReference>
<protein>
    <submittedName>
        <fullName evidence="1">Uncharacterized protein</fullName>
    </submittedName>
</protein>
<dbReference type="EMBL" id="SMGK01000008">
    <property type="protein sequence ID" value="TCK69702.1"/>
    <property type="molecule type" value="Genomic_DNA"/>
</dbReference>
<reference evidence="1 2" key="1">
    <citation type="submission" date="2019-03" db="EMBL/GenBank/DDBJ databases">
        <title>Genomic Encyclopedia of Type Strains, Phase IV (KMG-IV): sequencing the most valuable type-strain genomes for metagenomic binning, comparative biology and taxonomic classification.</title>
        <authorList>
            <person name="Goeker M."/>
        </authorList>
    </citation>
    <scope>NUCLEOTIDE SEQUENCE [LARGE SCALE GENOMIC DNA]</scope>
    <source>
        <strain evidence="1 2">DSM 103428</strain>
    </source>
</reference>
<evidence type="ECO:0000313" key="2">
    <source>
        <dbReference type="Proteomes" id="UP000295210"/>
    </source>
</evidence>